<protein>
    <recommendedName>
        <fullName evidence="3">Lipoprotein</fullName>
    </recommendedName>
</protein>
<organism evidence="1 2">
    <name type="scientific">Mycoplasmopsis gallinacea</name>
    <dbReference type="NCBI Taxonomy" id="29556"/>
    <lineage>
        <taxon>Bacteria</taxon>
        <taxon>Bacillati</taxon>
        <taxon>Mycoplasmatota</taxon>
        <taxon>Mycoplasmoidales</taxon>
        <taxon>Metamycoplasmataceae</taxon>
        <taxon>Mycoplasmopsis</taxon>
    </lineage>
</organism>
<dbReference type="EMBL" id="LR214950">
    <property type="protein sequence ID" value="VEU58490.1"/>
    <property type="molecule type" value="Genomic_DNA"/>
</dbReference>
<name>A0A449A2I7_9BACT</name>
<dbReference type="Proteomes" id="UP000290568">
    <property type="component" value="Chromosome"/>
</dbReference>
<dbReference type="RefSeq" id="WP_129620152.1">
    <property type="nucleotide sequence ID" value="NZ_LR214950.1"/>
</dbReference>
<dbReference type="AlphaFoldDB" id="A0A449A2I7"/>
<dbReference type="OrthoDB" id="399162at2"/>
<gene>
    <name evidence="1" type="ORF">NCTC10183_00243</name>
</gene>
<dbReference type="PROSITE" id="PS51257">
    <property type="entry name" value="PROKAR_LIPOPROTEIN"/>
    <property type="match status" value="1"/>
</dbReference>
<evidence type="ECO:0000313" key="1">
    <source>
        <dbReference type="EMBL" id="VEU58490.1"/>
    </source>
</evidence>
<proteinExistence type="predicted"/>
<keyword evidence="2" id="KW-1185">Reference proteome</keyword>
<reference evidence="1 2" key="1">
    <citation type="submission" date="2019-01" db="EMBL/GenBank/DDBJ databases">
        <authorList>
            <consortium name="Pathogen Informatics"/>
        </authorList>
    </citation>
    <scope>NUCLEOTIDE SEQUENCE [LARGE SCALE GENOMIC DNA]</scope>
    <source>
        <strain evidence="1 2">NCTC10183</strain>
    </source>
</reference>
<evidence type="ECO:0008006" key="3">
    <source>
        <dbReference type="Google" id="ProtNLM"/>
    </source>
</evidence>
<evidence type="ECO:0000313" key="2">
    <source>
        <dbReference type="Proteomes" id="UP000290568"/>
    </source>
</evidence>
<sequence length="185" mass="20858">MSKKALGILASTSVITACPILLVACNNSVTRRDLKNAIIEWENQLKSQVTSGKPDIFINAGIINIEFPKDKSQEISDYNAEALDCFRAIKGHDPFQLDVFISSQNSTKSFDIETEILAVSQLPGDVPVEIRVKYAIKNTNIYTERTYKVNGFRAVPQKHNHYIREVAPLDCEKCLQIYNNYSDEN</sequence>
<accession>A0A449A2I7</accession>